<organism evidence="1">
    <name type="scientific">Paenibacillus ihbetae</name>
    <dbReference type="NCBI Taxonomy" id="1870820"/>
    <lineage>
        <taxon>Bacteria</taxon>
        <taxon>Bacillati</taxon>
        <taxon>Bacillota</taxon>
        <taxon>Bacilli</taxon>
        <taxon>Bacillales</taxon>
        <taxon>Paenibacillaceae</taxon>
        <taxon>Paenibacillus</taxon>
    </lineage>
</organism>
<gene>
    <name evidence="1" type="ORF">BBD41_22785</name>
</gene>
<dbReference type="AlphaFoldDB" id="A0A1B2E5D3"/>
<sequence>MKQGAVFDPERNYRYLLTREWDITLPKLLFIMLNPSTASEISEDQTSRQCLYFANKFQYGSLEVVNLYSLISTDPKRLKESLIDPVGLETDKYIIEAALRADRVVIAWGEKHFFNKRDKHVMELLRSEGIDLFCLKKAKSGHPRHPSRLGHDINELIYYG</sequence>
<proteinExistence type="predicted"/>
<reference evidence="1" key="1">
    <citation type="submission" date="2016-08" db="EMBL/GenBank/DDBJ databases">
        <title>Complete Genome Seqeunce of Paenibacillus sp. nov. IHBB 9852 from high altitute lake of Indian trans-Himalayas.</title>
        <authorList>
            <person name="Kiran S."/>
            <person name="Swarnkar M.K."/>
            <person name="Rana A."/>
            <person name="Tewari R."/>
            <person name="Gulati A."/>
        </authorList>
    </citation>
    <scope>NUCLEOTIDE SEQUENCE [LARGE SCALE GENOMIC DNA]</scope>
    <source>
        <strain evidence="1">IHBB 9852</strain>
    </source>
</reference>
<dbReference type="KEGG" id="pib:BBD41_22785"/>
<dbReference type="RefSeq" id="WP_099478829.1">
    <property type="nucleotide sequence ID" value="NZ_CP016809.1"/>
</dbReference>
<accession>A0A1B2E5D3</accession>
<evidence type="ECO:0000313" key="1">
    <source>
        <dbReference type="EMBL" id="ANY75169.1"/>
    </source>
</evidence>
<dbReference type="Pfam" id="PF07799">
    <property type="entry name" value="DUF1643"/>
    <property type="match status" value="1"/>
</dbReference>
<dbReference type="EMBL" id="CP016809">
    <property type="protein sequence ID" value="ANY75169.1"/>
    <property type="molecule type" value="Genomic_DNA"/>
</dbReference>
<dbReference type="InterPro" id="IPR012441">
    <property type="entry name" value="DUF1643"/>
</dbReference>
<name>A0A1B2E5D3_9BACL</name>
<evidence type="ECO:0008006" key="2">
    <source>
        <dbReference type="Google" id="ProtNLM"/>
    </source>
</evidence>
<protein>
    <recommendedName>
        <fullName evidence="2">DUF1643 domain-containing protein</fullName>
    </recommendedName>
</protein>